<dbReference type="Proteomes" id="UP000319671">
    <property type="component" value="Unassembled WGS sequence"/>
</dbReference>
<accession>A0A561DCZ9</accession>
<comment type="caution">
    <text evidence="1">The sequence shown here is derived from an EMBL/GenBank/DDBJ whole genome shotgun (WGS) entry which is preliminary data.</text>
</comment>
<dbReference type="EMBL" id="VIVN01000006">
    <property type="protein sequence ID" value="TWE01059.1"/>
    <property type="molecule type" value="Genomic_DNA"/>
</dbReference>
<name>A0A561DCZ9_9BACI</name>
<reference evidence="1 2" key="1">
    <citation type="submission" date="2019-06" db="EMBL/GenBank/DDBJ databases">
        <title>Sorghum-associated microbial communities from plants grown in Nebraska, USA.</title>
        <authorList>
            <person name="Schachtman D."/>
        </authorList>
    </citation>
    <scope>NUCLEOTIDE SEQUENCE [LARGE SCALE GENOMIC DNA]</scope>
    <source>
        <strain evidence="1 2">2482</strain>
    </source>
</reference>
<gene>
    <name evidence="1" type="ORF">FB550_106111</name>
</gene>
<evidence type="ECO:0000313" key="1">
    <source>
        <dbReference type="EMBL" id="TWE01059.1"/>
    </source>
</evidence>
<organism evidence="1 2">
    <name type="scientific">Neobacillus bataviensis</name>
    <dbReference type="NCBI Taxonomy" id="220685"/>
    <lineage>
        <taxon>Bacteria</taxon>
        <taxon>Bacillati</taxon>
        <taxon>Bacillota</taxon>
        <taxon>Bacilli</taxon>
        <taxon>Bacillales</taxon>
        <taxon>Bacillaceae</taxon>
        <taxon>Neobacillus</taxon>
    </lineage>
</organism>
<proteinExistence type="predicted"/>
<protein>
    <submittedName>
        <fullName evidence="1">Uncharacterized protein</fullName>
    </submittedName>
</protein>
<dbReference type="AlphaFoldDB" id="A0A561DCZ9"/>
<sequence length="53" mass="6193">MALVTCMSLLFYSWAIKSGFKTEFLEQGQKVNDDLRSKEYKMESQLDKKNAIK</sequence>
<keyword evidence="2" id="KW-1185">Reference proteome</keyword>
<evidence type="ECO:0000313" key="2">
    <source>
        <dbReference type="Proteomes" id="UP000319671"/>
    </source>
</evidence>